<comment type="caution">
    <text evidence="1">The sequence shown here is derived from an EMBL/GenBank/DDBJ whole genome shotgun (WGS) entry which is preliminary data.</text>
</comment>
<dbReference type="Proteomes" id="UP000279236">
    <property type="component" value="Unassembled WGS sequence"/>
</dbReference>
<organism evidence="1 2">
    <name type="scientific">Apiotrichum porosum</name>
    <dbReference type="NCBI Taxonomy" id="105984"/>
    <lineage>
        <taxon>Eukaryota</taxon>
        <taxon>Fungi</taxon>
        <taxon>Dikarya</taxon>
        <taxon>Basidiomycota</taxon>
        <taxon>Agaricomycotina</taxon>
        <taxon>Tremellomycetes</taxon>
        <taxon>Trichosporonales</taxon>
        <taxon>Trichosporonaceae</taxon>
        <taxon>Apiotrichum</taxon>
    </lineage>
</organism>
<dbReference type="RefSeq" id="XP_028477576.1">
    <property type="nucleotide sequence ID" value="XM_028621124.1"/>
</dbReference>
<evidence type="ECO:0000313" key="1">
    <source>
        <dbReference type="EMBL" id="RSH84128.1"/>
    </source>
</evidence>
<sequence>MSDSSDDDDDLCPGDEFGVNVDEPHYFKQLIPGPRICIYCGEEEDMTDDDSDDDDYQP</sequence>
<name>A0A427XZ19_9TREE</name>
<dbReference type="AlphaFoldDB" id="A0A427XZ19"/>
<keyword evidence="2" id="KW-1185">Reference proteome</keyword>
<reference evidence="1 2" key="1">
    <citation type="submission" date="2018-11" db="EMBL/GenBank/DDBJ databases">
        <title>Genome sequence of Apiotrichum porosum DSM 27194.</title>
        <authorList>
            <person name="Aliyu H."/>
            <person name="Gorte O."/>
            <person name="Ochsenreither K."/>
        </authorList>
    </citation>
    <scope>NUCLEOTIDE SEQUENCE [LARGE SCALE GENOMIC DNA]</scope>
    <source>
        <strain evidence="1 2">DSM 27194</strain>
    </source>
</reference>
<gene>
    <name evidence="1" type="ORF">EHS24_005631</name>
</gene>
<proteinExistence type="predicted"/>
<protein>
    <submittedName>
        <fullName evidence="1">Uncharacterized protein</fullName>
    </submittedName>
</protein>
<evidence type="ECO:0000313" key="2">
    <source>
        <dbReference type="Proteomes" id="UP000279236"/>
    </source>
</evidence>
<accession>A0A427XZ19</accession>
<dbReference type="GeneID" id="39590174"/>
<dbReference type="EMBL" id="RSCE01000003">
    <property type="protein sequence ID" value="RSH84128.1"/>
    <property type="molecule type" value="Genomic_DNA"/>
</dbReference>